<comment type="caution">
    <text evidence="2">The sequence shown here is derived from an EMBL/GenBank/DDBJ whole genome shotgun (WGS) entry which is preliminary data.</text>
</comment>
<dbReference type="InterPro" id="IPR027417">
    <property type="entry name" value="P-loop_NTPase"/>
</dbReference>
<accession>A0AAW6NLV6</accession>
<dbReference type="EMBL" id="JARJGR010000827">
    <property type="protein sequence ID" value="MDF3637067.1"/>
    <property type="molecule type" value="Genomic_DNA"/>
</dbReference>
<dbReference type="GO" id="GO:0005524">
    <property type="term" value="F:ATP binding"/>
    <property type="evidence" value="ECO:0007669"/>
    <property type="project" value="InterPro"/>
</dbReference>
<dbReference type="InterPro" id="IPR003959">
    <property type="entry name" value="ATPase_AAA_core"/>
</dbReference>
<proteinExistence type="predicted"/>
<evidence type="ECO:0000313" key="3">
    <source>
        <dbReference type="Proteomes" id="UP001215180"/>
    </source>
</evidence>
<dbReference type="RefSeq" id="WP_276201529.1">
    <property type="nucleotide sequence ID" value="NZ_JARJGR010000827.1"/>
</dbReference>
<dbReference type="PANTHER" id="PTHR43581:SF2">
    <property type="entry name" value="EXCINUCLEASE ATPASE SUBUNIT"/>
    <property type="match status" value="1"/>
</dbReference>
<dbReference type="Proteomes" id="UP001215180">
    <property type="component" value="Unassembled WGS sequence"/>
</dbReference>
<sequence length="234" mass="26549">KNLTSQMESKFGSMNMASNIQQWFVTLAKSSNPYQKKEDNREVEIKTVIRLLHEIDNRIDPEFLEIGGDDRVSLKVEGAKRELSQLSSGFSSILKLVQAIVSGYGYFTNETQLQNVKGIVLIDEIESHLHLTWQVNIIPLLKKLFPNTTFYITTHSSVVLSQLREGEAYTLYRDQDGSVKTHKIPSPNKAALADILKDVFKVDLNQIKLENSSVDEQKDAKKNLLDLIKKQGDK</sequence>
<gene>
    <name evidence="2" type="ORF">P3S46_07610</name>
</gene>
<protein>
    <submittedName>
        <fullName evidence="2">AAA family ATPase</fullName>
    </submittedName>
</protein>
<dbReference type="Gene3D" id="3.40.50.300">
    <property type="entry name" value="P-loop containing nucleotide triphosphate hydrolases"/>
    <property type="match status" value="1"/>
</dbReference>
<evidence type="ECO:0000259" key="1">
    <source>
        <dbReference type="Pfam" id="PF13304"/>
    </source>
</evidence>
<dbReference type="InterPro" id="IPR051396">
    <property type="entry name" value="Bact_Antivir_Def_Nuclease"/>
</dbReference>
<dbReference type="PANTHER" id="PTHR43581">
    <property type="entry name" value="ATP/GTP PHOSPHATASE"/>
    <property type="match status" value="1"/>
</dbReference>
<feature type="domain" description="ATPase AAA-type core" evidence="1">
    <location>
        <begin position="39"/>
        <end position="161"/>
    </location>
</feature>
<dbReference type="Pfam" id="PF13304">
    <property type="entry name" value="AAA_21"/>
    <property type="match status" value="1"/>
</dbReference>
<dbReference type="AlphaFoldDB" id="A0AAW6NLV6"/>
<dbReference type="SUPFAM" id="SSF52540">
    <property type="entry name" value="P-loop containing nucleoside triphosphate hydrolases"/>
    <property type="match status" value="1"/>
</dbReference>
<organism evidence="2 3">
    <name type="scientific">Enterobacter cloacae</name>
    <dbReference type="NCBI Taxonomy" id="550"/>
    <lineage>
        <taxon>Bacteria</taxon>
        <taxon>Pseudomonadati</taxon>
        <taxon>Pseudomonadota</taxon>
        <taxon>Gammaproteobacteria</taxon>
        <taxon>Enterobacterales</taxon>
        <taxon>Enterobacteriaceae</taxon>
        <taxon>Enterobacter</taxon>
        <taxon>Enterobacter cloacae complex</taxon>
    </lineage>
</organism>
<name>A0AAW6NLV6_ENTCL</name>
<reference evidence="2" key="1">
    <citation type="submission" date="2023-03" db="EMBL/GenBank/DDBJ databases">
        <title>A Study on Prevalence and Characterization of Enterobacter cloacae strains in China.</title>
        <authorList>
            <person name="Zheng Z."/>
        </authorList>
    </citation>
    <scope>NUCLEOTIDE SEQUENCE</scope>
    <source>
        <strain evidence="2">EC77</strain>
    </source>
</reference>
<feature type="non-terminal residue" evidence="2">
    <location>
        <position position="1"/>
    </location>
</feature>
<dbReference type="GO" id="GO:0016887">
    <property type="term" value="F:ATP hydrolysis activity"/>
    <property type="evidence" value="ECO:0007669"/>
    <property type="project" value="InterPro"/>
</dbReference>
<evidence type="ECO:0000313" key="2">
    <source>
        <dbReference type="EMBL" id="MDF3637067.1"/>
    </source>
</evidence>